<dbReference type="Proteomes" id="UP000054870">
    <property type="component" value="Unassembled WGS sequence"/>
</dbReference>
<evidence type="ECO:0000313" key="3">
    <source>
        <dbReference type="EMBL" id="SAK48621.1"/>
    </source>
</evidence>
<dbReference type="OrthoDB" id="9811352at2"/>
<sequence length="603" mass="63706">MLLIVLAYLGGALTILSPCILPVLPFVFARADQPFVKSGLPLLAGMGLTFAAVATLAAVGGGWVTQANQYGRWAASVLLAVFGLTLLLPKLADRVMQPLVSAGNRLTAFAQRGDGNPGMGGSFVLGIATGLLWAPCAGPILGLVLTGAALNGASVGTTLLLIAYAAGAATSLAIALLIGGRVFTAMKRSLGAGEWVRRGIGAAMLAGVAAIALGLDTSVLARVSTVATSGIEQHLVDKLSNRNNGAMMMSANAQKQAHDDAPAMMRASTEPPKDATLPVEGALPPLDGAVQWINSPPLTKEALRGKVVLVDVWTYSCINCLRTLPYLKSWAQKYRDQGLVVIGVHAPEFAFERNVDNVKQAVHDLGIDYPVAIDNNFAIWRALNNQYWPAHYFIDAQGNIRYHHFGEGDYAHSEHVIQELLAEAGHGVAPATAMTAHDDKAISQGAMMQADNADMRSPETYIGYQRAEQFMSPGGATPDRLHDYAAPKSLDVNDWGLAGAWKVGAEHATLEGASGRIVYRFHARDLHLVLGPSKDGKPVRFRVSVDGAAPGASHGSDVNADGSGTVTGQRLYQLVRQTGPVADRTFTIEFLDPGVEAYAFTFG</sequence>
<feature type="transmembrane region" description="Helical" evidence="1">
    <location>
        <begin position="122"/>
        <end position="149"/>
    </location>
</feature>
<dbReference type="InterPro" id="IPR013766">
    <property type="entry name" value="Thioredoxin_domain"/>
</dbReference>
<reference evidence="3" key="1">
    <citation type="submission" date="2016-01" db="EMBL/GenBank/DDBJ databases">
        <authorList>
            <person name="Peeters C."/>
        </authorList>
    </citation>
    <scope>NUCLEOTIDE SEQUENCE [LARGE SCALE GENOMIC DNA]</scope>
    <source>
        <strain evidence="3">LMG 29318</strain>
    </source>
</reference>
<evidence type="ECO:0000313" key="4">
    <source>
        <dbReference type="Proteomes" id="UP000054870"/>
    </source>
</evidence>
<name>A0A157ZSZ6_9BURK</name>
<feature type="transmembrane region" description="Helical" evidence="1">
    <location>
        <begin position="70"/>
        <end position="88"/>
    </location>
</feature>
<dbReference type="PANTHER" id="PTHR42852:SF13">
    <property type="entry name" value="PROTEIN DIPZ"/>
    <property type="match status" value="1"/>
</dbReference>
<dbReference type="GO" id="GO:0016491">
    <property type="term" value="F:oxidoreductase activity"/>
    <property type="evidence" value="ECO:0007669"/>
    <property type="project" value="InterPro"/>
</dbReference>
<organism evidence="3 4">
    <name type="scientific">Caballeronia catudaia</name>
    <dbReference type="NCBI Taxonomy" id="1777136"/>
    <lineage>
        <taxon>Bacteria</taxon>
        <taxon>Pseudomonadati</taxon>
        <taxon>Pseudomonadota</taxon>
        <taxon>Betaproteobacteria</taxon>
        <taxon>Burkholderiales</taxon>
        <taxon>Burkholderiaceae</taxon>
        <taxon>Caballeronia</taxon>
    </lineage>
</organism>
<proteinExistence type="predicted"/>
<dbReference type="InterPro" id="IPR013740">
    <property type="entry name" value="Redoxin"/>
</dbReference>
<keyword evidence="1" id="KW-0472">Membrane</keyword>
<dbReference type="PROSITE" id="PS51352">
    <property type="entry name" value="THIOREDOXIN_2"/>
    <property type="match status" value="1"/>
</dbReference>
<dbReference type="SUPFAM" id="SSF52833">
    <property type="entry name" value="Thioredoxin-like"/>
    <property type="match status" value="1"/>
</dbReference>
<dbReference type="CDD" id="cd03012">
    <property type="entry name" value="TlpA_like_DipZ_like"/>
    <property type="match status" value="1"/>
</dbReference>
<dbReference type="Gene3D" id="3.40.30.10">
    <property type="entry name" value="Glutaredoxin"/>
    <property type="match status" value="1"/>
</dbReference>
<dbReference type="InterPro" id="IPR036249">
    <property type="entry name" value="Thioredoxin-like_sf"/>
</dbReference>
<dbReference type="Pfam" id="PF17991">
    <property type="entry name" value="Thioredoxin_10"/>
    <property type="match status" value="1"/>
</dbReference>
<dbReference type="EMBL" id="FCOF02000004">
    <property type="protein sequence ID" value="SAK48621.1"/>
    <property type="molecule type" value="Genomic_DNA"/>
</dbReference>
<dbReference type="AlphaFoldDB" id="A0A157ZSZ6"/>
<evidence type="ECO:0000259" key="2">
    <source>
        <dbReference type="PROSITE" id="PS51352"/>
    </source>
</evidence>
<accession>A0A157ZSZ6</accession>
<keyword evidence="1" id="KW-1133">Transmembrane helix</keyword>
<dbReference type="Pfam" id="PF08534">
    <property type="entry name" value="Redoxin"/>
    <property type="match status" value="1"/>
</dbReference>
<keyword evidence="4" id="KW-1185">Reference proteome</keyword>
<dbReference type="Gene3D" id="2.60.120.260">
    <property type="entry name" value="Galactose-binding domain-like"/>
    <property type="match status" value="1"/>
</dbReference>
<keyword evidence="1 3" id="KW-0812">Transmembrane</keyword>
<feature type="transmembrane region" description="Helical" evidence="1">
    <location>
        <begin position="161"/>
        <end position="183"/>
    </location>
</feature>
<dbReference type="PANTHER" id="PTHR42852">
    <property type="entry name" value="THIOL:DISULFIDE INTERCHANGE PROTEIN DSBE"/>
    <property type="match status" value="1"/>
</dbReference>
<protein>
    <submittedName>
        <fullName evidence="3">Cytochrome c biogenesis protein transmembrane region</fullName>
    </submittedName>
</protein>
<evidence type="ECO:0000256" key="1">
    <source>
        <dbReference type="SAM" id="Phobius"/>
    </source>
</evidence>
<feature type="domain" description="Thioredoxin" evidence="2">
    <location>
        <begin position="271"/>
        <end position="422"/>
    </location>
</feature>
<gene>
    <name evidence="3" type="ORF">AWB75_01159</name>
</gene>
<comment type="caution">
    <text evidence="3">The sequence shown here is derived from an EMBL/GenBank/DDBJ whole genome shotgun (WGS) entry which is preliminary data.</text>
</comment>
<dbReference type="InterPro" id="IPR050553">
    <property type="entry name" value="Thioredoxin_ResA/DsbE_sf"/>
</dbReference>
<feature type="transmembrane region" description="Helical" evidence="1">
    <location>
        <begin position="40"/>
        <end position="64"/>
    </location>
</feature>
<dbReference type="RefSeq" id="WP_061123140.1">
    <property type="nucleotide sequence ID" value="NZ_FCOF02000004.1"/>
</dbReference>
<feature type="transmembrane region" description="Helical" evidence="1">
    <location>
        <begin position="6"/>
        <end position="28"/>
    </location>
</feature>
<dbReference type="InterPro" id="IPR041017">
    <property type="entry name" value="Thioredoxin_10"/>
</dbReference>